<evidence type="ECO:0000313" key="2">
    <source>
        <dbReference type="EMBL" id="MFC3031381.1"/>
    </source>
</evidence>
<reference evidence="3" key="1">
    <citation type="journal article" date="2019" name="Int. J. Syst. Evol. Microbiol.">
        <title>The Global Catalogue of Microorganisms (GCM) 10K type strain sequencing project: providing services to taxonomists for standard genome sequencing and annotation.</title>
        <authorList>
            <consortium name="The Broad Institute Genomics Platform"/>
            <consortium name="The Broad Institute Genome Sequencing Center for Infectious Disease"/>
            <person name="Wu L."/>
            <person name="Ma J."/>
        </authorList>
    </citation>
    <scope>NUCLEOTIDE SEQUENCE [LARGE SCALE GENOMIC DNA]</scope>
    <source>
        <strain evidence="3">KCTC 42730</strain>
    </source>
</reference>
<proteinExistence type="predicted"/>
<dbReference type="PANTHER" id="PTHR33525">
    <property type="match status" value="1"/>
</dbReference>
<evidence type="ECO:0000259" key="1">
    <source>
        <dbReference type="PROSITE" id="PS51833"/>
    </source>
</evidence>
<dbReference type="SUPFAM" id="SSF109604">
    <property type="entry name" value="HD-domain/PDEase-like"/>
    <property type="match status" value="1"/>
</dbReference>
<dbReference type="EMBL" id="JBHRSD010000002">
    <property type="protein sequence ID" value="MFC3031381.1"/>
    <property type="molecule type" value="Genomic_DNA"/>
</dbReference>
<dbReference type="InterPro" id="IPR013976">
    <property type="entry name" value="HDOD"/>
</dbReference>
<dbReference type="InterPro" id="IPR052340">
    <property type="entry name" value="RNase_Y/CdgJ"/>
</dbReference>
<dbReference type="PROSITE" id="PS51833">
    <property type="entry name" value="HDOD"/>
    <property type="match status" value="1"/>
</dbReference>
<organism evidence="2 3">
    <name type="scientific">Pseudoalteromonas fenneropenaei</name>
    <dbReference type="NCBI Taxonomy" id="1737459"/>
    <lineage>
        <taxon>Bacteria</taxon>
        <taxon>Pseudomonadati</taxon>
        <taxon>Pseudomonadota</taxon>
        <taxon>Gammaproteobacteria</taxon>
        <taxon>Alteromonadales</taxon>
        <taxon>Pseudoalteromonadaceae</taxon>
        <taxon>Pseudoalteromonas</taxon>
    </lineage>
</organism>
<dbReference type="Proteomes" id="UP001595453">
    <property type="component" value="Unassembled WGS sequence"/>
</dbReference>
<accession>A0ABV7CFM9</accession>
<gene>
    <name evidence="2" type="ORF">ACFOEE_02415</name>
</gene>
<dbReference type="RefSeq" id="WP_377120549.1">
    <property type="nucleotide sequence ID" value="NZ_JBHRSD010000002.1"/>
</dbReference>
<dbReference type="Gene3D" id="1.10.3210.10">
    <property type="entry name" value="Hypothetical protein af1432"/>
    <property type="match status" value="1"/>
</dbReference>
<evidence type="ECO:0000313" key="3">
    <source>
        <dbReference type="Proteomes" id="UP001595453"/>
    </source>
</evidence>
<protein>
    <submittedName>
        <fullName evidence="2">HDOD domain-containing protein</fullName>
    </submittedName>
</protein>
<feature type="domain" description="HDOD" evidence="1">
    <location>
        <begin position="18"/>
        <end position="210"/>
    </location>
</feature>
<keyword evidence="3" id="KW-1185">Reference proteome</keyword>
<comment type="caution">
    <text evidence="2">The sequence shown here is derived from an EMBL/GenBank/DDBJ whole genome shotgun (WGS) entry which is preliminary data.</text>
</comment>
<sequence>MAITLTQQEKLILKQVALPPRPQALLDFAAETKQPEPDISKIAKILQSDGAISAAVLQVVNSAAFRRNREIDAIDQAIMMLGLKRIIPLVKAVALKSSVKTSAALATFWDDQTKIAECCAQLALRLNKPGLSNYAYMLGLFHFAGVPILYQHFKDYDCVFEFAEQNGWDKANVFQSQQYNTCHATIGALLAQQWGLPKAMIYAIYYQHDMEDLYSSGELDEVGLDLLSILKIARSACYGDKYQQDWLVATDQICDHFNLSDDEVTELIQDIMLA</sequence>
<dbReference type="PANTHER" id="PTHR33525:SF6">
    <property type="entry name" value="HDOD DOMAIN-CONTAINING PROTEIN"/>
    <property type="match status" value="1"/>
</dbReference>
<dbReference type="Pfam" id="PF08668">
    <property type="entry name" value="HDOD"/>
    <property type="match status" value="1"/>
</dbReference>
<name>A0ABV7CFM9_9GAMM</name>